<keyword evidence="2" id="KW-1185">Reference proteome</keyword>
<evidence type="ECO:0000313" key="1">
    <source>
        <dbReference type="EMBL" id="KAJ7632016.1"/>
    </source>
</evidence>
<organism evidence="1 2">
    <name type="scientific">Mycena rosella</name>
    <name type="common">Pink bonnet</name>
    <name type="synonym">Agaricus rosellus</name>
    <dbReference type="NCBI Taxonomy" id="1033263"/>
    <lineage>
        <taxon>Eukaryota</taxon>
        <taxon>Fungi</taxon>
        <taxon>Dikarya</taxon>
        <taxon>Basidiomycota</taxon>
        <taxon>Agaricomycotina</taxon>
        <taxon>Agaricomycetes</taxon>
        <taxon>Agaricomycetidae</taxon>
        <taxon>Agaricales</taxon>
        <taxon>Marasmiineae</taxon>
        <taxon>Mycenaceae</taxon>
        <taxon>Mycena</taxon>
    </lineage>
</organism>
<sequence length="49" mass="5173">RGRLPITAVQWAAIEPTTLIVFPATQPPDCAIDAYPRSAGATPAPSARR</sequence>
<comment type="caution">
    <text evidence="1">The sequence shown here is derived from an EMBL/GenBank/DDBJ whole genome shotgun (WGS) entry which is preliminary data.</text>
</comment>
<protein>
    <submittedName>
        <fullName evidence="1">Uncharacterized protein</fullName>
    </submittedName>
</protein>
<gene>
    <name evidence="1" type="ORF">B0H17DRAFT_1108321</name>
</gene>
<evidence type="ECO:0000313" key="2">
    <source>
        <dbReference type="Proteomes" id="UP001221757"/>
    </source>
</evidence>
<dbReference type="AlphaFoldDB" id="A0AAD7FM54"/>
<reference evidence="1" key="1">
    <citation type="submission" date="2023-03" db="EMBL/GenBank/DDBJ databases">
        <title>Massive genome expansion in bonnet fungi (Mycena s.s.) driven by repeated elements and novel gene families across ecological guilds.</title>
        <authorList>
            <consortium name="Lawrence Berkeley National Laboratory"/>
            <person name="Harder C.B."/>
            <person name="Miyauchi S."/>
            <person name="Viragh M."/>
            <person name="Kuo A."/>
            <person name="Thoen E."/>
            <person name="Andreopoulos B."/>
            <person name="Lu D."/>
            <person name="Skrede I."/>
            <person name="Drula E."/>
            <person name="Henrissat B."/>
            <person name="Morin E."/>
            <person name="Kohler A."/>
            <person name="Barry K."/>
            <person name="LaButti K."/>
            <person name="Morin E."/>
            <person name="Salamov A."/>
            <person name="Lipzen A."/>
            <person name="Mereny Z."/>
            <person name="Hegedus B."/>
            <person name="Baldrian P."/>
            <person name="Stursova M."/>
            <person name="Weitz H."/>
            <person name="Taylor A."/>
            <person name="Grigoriev I.V."/>
            <person name="Nagy L.G."/>
            <person name="Martin F."/>
            <person name="Kauserud H."/>
        </authorList>
    </citation>
    <scope>NUCLEOTIDE SEQUENCE</scope>
    <source>
        <strain evidence="1">CBHHK067</strain>
    </source>
</reference>
<feature type="non-terminal residue" evidence="1">
    <location>
        <position position="49"/>
    </location>
</feature>
<dbReference type="EMBL" id="JARKIE010000499">
    <property type="protein sequence ID" value="KAJ7632016.1"/>
    <property type="molecule type" value="Genomic_DNA"/>
</dbReference>
<accession>A0AAD7FM54</accession>
<name>A0AAD7FM54_MYCRO</name>
<dbReference type="Proteomes" id="UP001221757">
    <property type="component" value="Unassembled WGS sequence"/>
</dbReference>
<proteinExistence type="predicted"/>